<dbReference type="RefSeq" id="WP_115569395.1">
    <property type="nucleotide sequence ID" value="NZ_NXLV01000005.1"/>
</dbReference>
<protein>
    <submittedName>
        <fullName evidence="1">Uncharacterized protein</fullName>
    </submittedName>
</protein>
<reference evidence="1 2" key="1">
    <citation type="submission" date="2018-04" db="EMBL/GenBank/DDBJ databases">
        <title>Novel Campyloabacter and Helicobacter Species and Strains.</title>
        <authorList>
            <person name="Mannion A.J."/>
            <person name="Shen Z."/>
            <person name="Fox J.G."/>
        </authorList>
    </citation>
    <scope>NUCLEOTIDE SEQUENCE [LARGE SCALE GENOMIC DNA]</scope>
    <source>
        <strain evidence="1 2">MIT 04-9366</strain>
    </source>
</reference>
<accession>A0A3D8J125</accession>
<gene>
    <name evidence="1" type="ORF">CQA58_03780</name>
</gene>
<comment type="caution">
    <text evidence="1">The sequence shown here is derived from an EMBL/GenBank/DDBJ whole genome shotgun (WGS) entry which is preliminary data.</text>
</comment>
<name>A0A3D8J125_9HELI</name>
<dbReference type="AlphaFoldDB" id="A0A3D8J125"/>
<organism evidence="1 2">
    <name type="scientific">Helicobacter brantae</name>
    <dbReference type="NCBI Taxonomy" id="375927"/>
    <lineage>
        <taxon>Bacteria</taxon>
        <taxon>Pseudomonadati</taxon>
        <taxon>Campylobacterota</taxon>
        <taxon>Epsilonproteobacteria</taxon>
        <taxon>Campylobacterales</taxon>
        <taxon>Helicobacteraceae</taxon>
        <taxon>Helicobacter</taxon>
    </lineage>
</organism>
<evidence type="ECO:0000313" key="1">
    <source>
        <dbReference type="EMBL" id="RDU70906.1"/>
    </source>
</evidence>
<sequence>MKKSFLLFAFSILLANDDLSQIFKATIDKAPTLQVYCRPPLYYNKAPSKEFLKQTQAPKSYTYSQYAPMIYPLLDFKMPIKKTKNQVNKSVDMVFEFSDDMSFVFQSALSGEGGDRVVVDYQAYEIEREKMDLFLEVFCPMTKRFLKNSF</sequence>
<dbReference type="EMBL" id="NXLV01000005">
    <property type="protein sequence ID" value="RDU70906.1"/>
    <property type="molecule type" value="Genomic_DNA"/>
</dbReference>
<keyword evidence="2" id="KW-1185">Reference proteome</keyword>
<proteinExistence type="predicted"/>
<evidence type="ECO:0000313" key="2">
    <source>
        <dbReference type="Proteomes" id="UP000257045"/>
    </source>
</evidence>
<dbReference type="Proteomes" id="UP000257045">
    <property type="component" value="Unassembled WGS sequence"/>
</dbReference>